<feature type="transmembrane region" description="Helical" evidence="1">
    <location>
        <begin position="32"/>
        <end position="48"/>
    </location>
</feature>
<evidence type="ECO:0000313" key="2">
    <source>
        <dbReference type="EMBL" id="JAP92753.1"/>
    </source>
</evidence>
<keyword evidence="1" id="KW-1133">Transmembrane helix</keyword>
<evidence type="ECO:0000256" key="1">
    <source>
        <dbReference type="SAM" id="Phobius"/>
    </source>
</evidence>
<name>A0A146K7F3_9EUKA</name>
<reference evidence="2" key="1">
    <citation type="submission" date="2015-07" db="EMBL/GenBank/DDBJ databases">
        <title>Adaptation to a free-living lifestyle via gene acquisitions in the diplomonad Trepomonas sp. PC1.</title>
        <authorList>
            <person name="Xu F."/>
            <person name="Jerlstrom-Hultqvist J."/>
            <person name="Kolisko M."/>
            <person name="Simpson A.G.B."/>
            <person name="Roger A.J."/>
            <person name="Svard S.G."/>
            <person name="Andersson J.O."/>
        </authorList>
    </citation>
    <scope>NUCLEOTIDE SEQUENCE</scope>
    <source>
        <strain evidence="2">PC1</strain>
    </source>
</reference>
<proteinExistence type="predicted"/>
<organism evidence="2">
    <name type="scientific">Trepomonas sp. PC1</name>
    <dbReference type="NCBI Taxonomy" id="1076344"/>
    <lineage>
        <taxon>Eukaryota</taxon>
        <taxon>Metamonada</taxon>
        <taxon>Diplomonadida</taxon>
        <taxon>Hexamitidae</taxon>
        <taxon>Hexamitinae</taxon>
        <taxon>Trepomonas</taxon>
    </lineage>
</organism>
<keyword evidence="1" id="KW-0812">Transmembrane</keyword>
<dbReference type="AlphaFoldDB" id="A0A146K7F3"/>
<protein>
    <submittedName>
        <fullName evidence="2">Uncharacterized protein</fullName>
    </submittedName>
</protein>
<accession>A0A146K7F3</accession>
<keyword evidence="1" id="KW-0472">Membrane</keyword>
<dbReference type="Pfam" id="PF05620">
    <property type="entry name" value="TMEM208_SND2"/>
    <property type="match status" value="1"/>
</dbReference>
<dbReference type="EMBL" id="GDID01003853">
    <property type="protein sequence ID" value="JAP92753.1"/>
    <property type="molecule type" value="Transcribed_RNA"/>
</dbReference>
<gene>
    <name evidence="2" type="ORF">TPC1_15199</name>
</gene>
<dbReference type="InterPro" id="IPR008506">
    <property type="entry name" value="SND2/TMEM208"/>
</dbReference>
<feature type="non-terminal residue" evidence="2">
    <location>
        <position position="1"/>
    </location>
</feature>
<sequence length="84" mass="10122">GADISQGYYEYVYDILYSTHFCLFLSVFHKKMIYSFILIPVAVLIILWRKVISPWLFKSTIQDGQIPQVDYQRKMQKIHQQKYK</sequence>